<dbReference type="EMBL" id="UGNV01000001">
    <property type="protein sequence ID" value="STX27945.1"/>
    <property type="molecule type" value="Genomic_DNA"/>
</dbReference>
<evidence type="ECO:0000313" key="2">
    <source>
        <dbReference type="Proteomes" id="UP000254968"/>
    </source>
</evidence>
<evidence type="ECO:0000313" key="1">
    <source>
        <dbReference type="EMBL" id="STX27945.1"/>
    </source>
</evidence>
<keyword evidence="2" id="KW-1185">Reference proteome</keyword>
<dbReference type="OrthoDB" id="5653997at2"/>
<accession>A0A378HZX6</accession>
<gene>
    <name evidence="1" type="ORF">NCTC13315_00467</name>
</gene>
<dbReference type="RefSeq" id="WP_115301732.1">
    <property type="nucleotide sequence ID" value="NZ_CAAAHO010000006.1"/>
</dbReference>
<reference evidence="1 2" key="1">
    <citation type="submission" date="2018-06" db="EMBL/GenBank/DDBJ databases">
        <authorList>
            <consortium name="Pathogen Informatics"/>
            <person name="Doyle S."/>
        </authorList>
    </citation>
    <scope>NUCLEOTIDE SEQUENCE [LARGE SCALE GENOMIC DNA]</scope>
    <source>
        <strain evidence="1 2">NCTC13315</strain>
    </source>
</reference>
<protein>
    <submittedName>
        <fullName evidence="1">Uncharacterized protein</fullName>
    </submittedName>
</protein>
<dbReference type="AlphaFoldDB" id="A0A378HZX6"/>
<proteinExistence type="predicted"/>
<dbReference type="Proteomes" id="UP000254968">
    <property type="component" value="Unassembled WGS sequence"/>
</dbReference>
<name>A0A378HZX6_9GAMM</name>
<sequence>MHELLKKAKEEIEKLNKIISTYKDSDKSINHDVLYKWIQYKNILNMYLVCRSFQRGSLHYENDLAHAVKPAHPYAWKDLGTGSSLSSLKPIIYHDDNNAYIVPRSYILDDECQDAAKTLSDLLFSHTIFECRGGVQIVYYLTLLDLLKSVFGLEEGSRHFNQIFGSKSATETFQKLNRLRLGVMSDYPTPYWYDYSILYSFCTHKEVTLEDLQSEADSHIGARFWVGGIKKYTKKHPTGSSQGENVIFLGLNNQKEPLFFCIPHVGEAFFITYNELLKRLHSHYNNYPEIINSANKNLVLTRAEKSDLIGLHYGRVNFSPASIASLIDIIRSNNYHVFENFIQNHCKKFHEEYILKNGYVIKNGKYLNNILFFQDKAAKYSQDDSDLTYQTTVIKKKLKGQQEKSCKDDIDVRESRTSELAP</sequence>
<organism evidence="1 2">
    <name type="scientific">Legionella beliardensis</name>
    <dbReference type="NCBI Taxonomy" id="91822"/>
    <lineage>
        <taxon>Bacteria</taxon>
        <taxon>Pseudomonadati</taxon>
        <taxon>Pseudomonadota</taxon>
        <taxon>Gammaproteobacteria</taxon>
        <taxon>Legionellales</taxon>
        <taxon>Legionellaceae</taxon>
        <taxon>Legionella</taxon>
    </lineage>
</organism>